<sequence>MIIGDSLSMKLERLQLTCALDAPWAGPDWAGQEAQERPGLLKDTNRWEAALEGGALGGIEKADRQGLQWAQSTGPDMEEDD</sequence>
<evidence type="ECO:0000313" key="1">
    <source>
        <dbReference type="EMBL" id="TNN82608.1"/>
    </source>
</evidence>
<dbReference type="EMBL" id="SRLO01000038">
    <property type="protein sequence ID" value="TNN82608.1"/>
    <property type="molecule type" value="Genomic_DNA"/>
</dbReference>
<reference evidence="1 2" key="1">
    <citation type="submission" date="2019-03" db="EMBL/GenBank/DDBJ databases">
        <title>First draft genome of Liparis tanakae, snailfish: a comprehensive survey of snailfish specific genes.</title>
        <authorList>
            <person name="Kim W."/>
            <person name="Song I."/>
            <person name="Jeong J.-H."/>
            <person name="Kim D."/>
            <person name="Kim S."/>
            <person name="Ryu S."/>
            <person name="Song J.Y."/>
            <person name="Lee S.K."/>
        </authorList>
    </citation>
    <scope>NUCLEOTIDE SEQUENCE [LARGE SCALE GENOMIC DNA]</scope>
    <source>
        <tissue evidence="1">Muscle</tissue>
    </source>
</reference>
<gene>
    <name evidence="1" type="ORF">EYF80_007126</name>
</gene>
<name>A0A4Z2IYN8_9TELE</name>
<comment type="caution">
    <text evidence="1">The sequence shown here is derived from an EMBL/GenBank/DDBJ whole genome shotgun (WGS) entry which is preliminary data.</text>
</comment>
<evidence type="ECO:0000313" key="2">
    <source>
        <dbReference type="Proteomes" id="UP000314294"/>
    </source>
</evidence>
<keyword evidence="2" id="KW-1185">Reference proteome</keyword>
<dbReference type="AlphaFoldDB" id="A0A4Z2IYN8"/>
<protein>
    <submittedName>
        <fullName evidence="1">Uncharacterized protein</fullName>
    </submittedName>
</protein>
<proteinExistence type="predicted"/>
<dbReference type="Proteomes" id="UP000314294">
    <property type="component" value="Unassembled WGS sequence"/>
</dbReference>
<accession>A0A4Z2IYN8</accession>
<organism evidence="1 2">
    <name type="scientific">Liparis tanakae</name>
    <name type="common">Tanaka's snailfish</name>
    <dbReference type="NCBI Taxonomy" id="230148"/>
    <lineage>
        <taxon>Eukaryota</taxon>
        <taxon>Metazoa</taxon>
        <taxon>Chordata</taxon>
        <taxon>Craniata</taxon>
        <taxon>Vertebrata</taxon>
        <taxon>Euteleostomi</taxon>
        <taxon>Actinopterygii</taxon>
        <taxon>Neopterygii</taxon>
        <taxon>Teleostei</taxon>
        <taxon>Neoteleostei</taxon>
        <taxon>Acanthomorphata</taxon>
        <taxon>Eupercaria</taxon>
        <taxon>Perciformes</taxon>
        <taxon>Cottioidei</taxon>
        <taxon>Cottales</taxon>
        <taxon>Liparidae</taxon>
        <taxon>Liparis</taxon>
    </lineage>
</organism>